<organism evidence="2 3">
    <name type="scientific">Natronosalvus rutilus</name>
    <dbReference type="NCBI Taxonomy" id="2953753"/>
    <lineage>
        <taxon>Archaea</taxon>
        <taxon>Methanobacteriati</taxon>
        <taxon>Methanobacteriota</taxon>
        <taxon>Stenosarchaea group</taxon>
        <taxon>Halobacteria</taxon>
        <taxon>Halobacteriales</taxon>
        <taxon>Natrialbaceae</taxon>
        <taxon>Natronosalvus</taxon>
    </lineage>
</organism>
<reference evidence="2" key="1">
    <citation type="submission" date="2022-06" db="EMBL/GenBank/DDBJ databases">
        <title>Diverse halophilic archaea isolated from saline environments.</title>
        <authorList>
            <person name="Cui H.-L."/>
        </authorList>
    </citation>
    <scope>NUCLEOTIDE SEQUENCE</scope>
    <source>
        <strain evidence="2">WLHS1</strain>
    </source>
</reference>
<dbReference type="KEGG" id="sawl:NGM29_07595"/>
<protein>
    <submittedName>
        <fullName evidence="2">Uncharacterized protein</fullName>
    </submittedName>
</protein>
<proteinExistence type="predicted"/>
<keyword evidence="3" id="KW-1185">Reference proteome</keyword>
<evidence type="ECO:0000256" key="1">
    <source>
        <dbReference type="SAM" id="MobiDB-lite"/>
    </source>
</evidence>
<gene>
    <name evidence="2" type="ORF">NGM29_07595</name>
</gene>
<sequence length="95" mass="10660">MYDDAIDVPSADEGSTEWGDGGWGAGVFEGYPTEPGAYSIHTWRSDQSREGRQTLDLREYDHECAELMIHIGNPGREGSESELSIWRTFECNTDD</sequence>
<dbReference type="Proteomes" id="UP001056855">
    <property type="component" value="Chromosome"/>
</dbReference>
<evidence type="ECO:0000313" key="2">
    <source>
        <dbReference type="EMBL" id="UTF55104.1"/>
    </source>
</evidence>
<dbReference type="AlphaFoldDB" id="A0A9E7SUS3"/>
<dbReference type="EMBL" id="CP100355">
    <property type="protein sequence ID" value="UTF55104.1"/>
    <property type="molecule type" value="Genomic_DNA"/>
</dbReference>
<evidence type="ECO:0000313" key="3">
    <source>
        <dbReference type="Proteomes" id="UP001056855"/>
    </source>
</evidence>
<name>A0A9E7SUS3_9EURY</name>
<accession>A0A9E7SUS3</accession>
<dbReference type="RefSeq" id="WP_254159857.1">
    <property type="nucleotide sequence ID" value="NZ_CP100355.1"/>
</dbReference>
<feature type="region of interest" description="Disordered" evidence="1">
    <location>
        <begin position="1"/>
        <end position="29"/>
    </location>
</feature>
<dbReference type="GeneID" id="73289899"/>